<evidence type="ECO:0000256" key="1">
    <source>
        <dbReference type="ARBA" id="ARBA00004141"/>
    </source>
</evidence>
<dbReference type="Pfam" id="PF20684">
    <property type="entry name" value="Fung_rhodopsin"/>
    <property type="match status" value="1"/>
</dbReference>
<organism evidence="8 9">
    <name type="scientific">Byssothecium circinans</name>
    <dbReference type="NCBI Taxonomy" id="147558"/>
    <lineage>
        <taxon>Eukaryota</taxon>
        <taxon>Fungi</taxon>
        <taxon>Dikarya</taxon>
        <taxon>Ascomycota</taxon>
        <taxon>Pezizomycotina</taxon>
        <taxon>Dothideomycetes</taxon>
        <taxon>Pleosporomycetidae</taxon>
        <taxon>Pleosporales</taxon>
        <taxon>Massarineae</taxon>
        <taxon>Massarinaceae</taxon>
        <taxon>Byssothecium</taxon>
    </lineage>
</organism>
<dbReference type="GO" id="GO:0016020">
    <property type="term" value="C:membrane"/>
    <property type="evidence" value="ECO:0007669"/>
    <property type="project" value="UniProtKB-SubCell"/>
</dbReference>
<evidence type="ECO:0000256" key="2">
    <source>
        <dbReference type="ARBA" id="ARBA00022692"/>
    </source>
</evidence>
<name>A0A6A5UCB6_9PLEO</name>
<feature type="non-terminal residue" evidence="8">
    <location>
        <position position="219"/>
    </location>
</feature>
<dbReference type="InterPro" id="IPR052337">
    <property type="entry name" value="SAT4-like"/>
</dbReference>
<feature type="transmembrane region" description="Helical" evidence="6">
    <location>
        <begin position="71"/>
        <end position="91"/>
    </location>
</feature>
<evidence type="ECO:0000259" key="7">
    <source>
        <dbReference type="Pfam" id="PF20684"/>
    </source>
</evidence>
<feature type="domain" description="Rhodopsin" evidence="7">
    <location>
        <begin position="9"/>
        <end position="211"/>
    </location>
</feature>
<reference evidence="8" key="1">
    <citation type="journal article" date="2020" name="Stud. Mycol.">
        <title>101 Dothideomycetes genomes: a test case for predicting lifestyles and emergence of pathogens.</title>
        <authorList>
            <person name="Haridas S."/>
            <person name="Albert R."/>
            <person name="Binder M."/>
            <person name="Bloem J."/>
            <person name="Labutti K."/>
            <person name="Salamov A."/>
            <person name="Andreopoulos B."/>
            <person name="Baker S."/>
            <person name="Barry K."/>
            <person name="Bills G."/>
            <person name="Bluhm B."/>
            <person name="Cannon C."/>
            <person name="Castanera R."/>
            <person name="Culley D."/>
            <person name="Daum C."/>
            <person name="Ezra D."/>
            <person name="Gonzalez J."/>
            <person name="Henrissat B."/>
            <person name="Kuo A."/>
            <person name="Liang C."/>
            <person name="Lipzen A."/>
            <person name="Lutzoni F."/>
            <person name="Magnuson J."/>
            <person name="Mondo S."/>
            <person name="Nolan M."/>
            <person name="Ohm R."/>
            <person name="Pangilinan J."/>
            <person name="Park H.-J."/>
            <person name="Ramirez L."/>
            <person name="Alfaro M."/>
            <person name="Sun H."/>
            <person name="Tritt A."/>
            <person name="Yoshinaga Y."/>
            <person name="Zwiers L.-H."/>
            <person name="Turgeon B."/>
            <person name="Goodwin S."/>
            <person name="Spatafora J."/>
            <person name="Crous P."/>
            <person name="Grigoriev I."/>
        </authorList>
    </citation>
    <scope>NUCLEOTIDE SEQUENCE</scope>
    <source>
        <strain evidence="8">CBS 675.92</strain>
    </source>
</reference>
<comment type="similarity">
    <text evidence="5">Belongs to the SAT4 family.</text>
</comment>
<dbReference type="OrthoDB" id="3934549at2759"/>
<dbReference type="PANTHER" id="PTHR33048:SF47">
    <property type="entry name" value="INTEGRAL MEMBRANE PROTEIN-RELATED"/>
    <property type="match status" value="1"/>
</dbReference>
<feature type="transmembrane region" description="Helical" evidence="6">
    <location>
        <begin position="35"/>
        <end position="59"/>
    </location>
</feature>
<protein>
    <recommendedName>
        <fullName evidence="7">Rhodopsin domain-containing protein</fullName>
    </recommendedName>
</protein>
<feature type="transmembrane region" description="Helical" evidence="6">
    <location>
        <begin position="149"/>
        <end position="170"/>
    </location>
</feature>
<sequence length="219" mass="24037">LAITQWSLLVAASHYGFDHDNGSHPEQHHLVLRRLIFASSLLYPLVTSFVKISIACMLLRHKSTRSWDVFLWILIVLQIAACTVGLVFRAMHCPPLAFPMNLERNPNTTCRRADAFLVSIYVEAGIGSATNLMFAAIPFTFLNGVHGSVGGNIGLSLMILLGVFATAASIRRTTLLNSNHRPIAALLFWSILEEQAGIAASCIPSLAPLFDHTLNRFSL</sequence>
<dbReference type="PANTHER" id="PTHR33048">
    <property type="entry name" value="PTH11-LIKE INTEGRAL MEMBRANE PROTEIN (AFU_ORTHOLOGUE AFUA_5G11245)"/>
    <property type="match status" value="1"/>
</dbReference>
<dbReference type="AlphaFoldDB" id="A0A6A5UCB6"/>
<dbReference type="InterPro" id="IPR049326">
    <property type="entry name" value="Rhodopsin_dom_fungi"/>
</dbReference>
<keyword evidence="2 6" id="KW-0812">Transmembrane</keyword>
<comment type="subcellular location">
    <subcellularLocation>
        <location evidence="1">Membrane</location>
        <topology evidence="1">Multi-pass membrane protein</topology>
    </subcellularLocation>
</comment>
<keyword evidence="3 6" id="KW-1133">Transmembrane helix</keyword>
<evidence type="ECO:0000256" key="4">
    <source>
        <dbReference type="ARBA" id="ARBA00023136"/>
    </source>
</evidence>
<feature type="non-terminal residue" evidence="8">
    <location>
        <position position="1"/>
    </location>
</feature>
<keyword evidence="9" id="KW-1185">Reference proteome</keyword>
<gene>
    <name evidence="8" type="ORF">CC80DRAFT_395064</name>
</gene>
<evidence type="ECO:0000313" key="9">
    <source>
        <dbReference type="Proteomes" id="UP000800035"/>
    </source>
</evidence>
<evidence type="ECO:0000256" key="3">
    <source>
        <dbReference type="ARBA" id="ARBA00022989"/>
    </source>
</evidence>
<accession>A0A6A5UCB6</accession>
<dbReference type="Proteomes" id="UP000800035">
    <property type="component" value="Unassembled WGS sequence"/>
</dbReference>
<evidence type="ECO:0000313" key="8">
    <source>
        <dbReference type="EMBL" id="KAF1962531.1"/>
    </source>
</evidence>
<proteinExistence type="inferred from homology"/>
<keyword evidence="4 6" id="KW-0472">Membrane</keyword>
<evidence type="ECO:0000256" key="5">
    <source>
        <dbReference type="ARBA" id="ARBA00038359"/>
    </source>
</evidence>
<evidence type="ECO:0000256" key="6">
    <source>
        <dbReference type="SAM" id="Phobius"/>
    </source>
</evidence>
<dbReference type="EMBL" id="ML976979">
    <property type="protein sequence ID" value="KAF1962531.1"/>
    <property type="molecule type" value="Genomic_DNA"/>
</dbReference>